<keyword evidence="3" id="KW-1185">Reference proteome</keyword>
<reference evidence="2" key="1">
    <citation type="submission" date="2020-05" db="EMBL/GenBank/DDBJ databases">
        <title>Genomic Encyclopedia of Type Strains, Phase IV (KMG-V): Genome sequencing to study the core and pangenomes of soil and plant-associated prokaryotes.</title>
        <authorList>
            <person name="Whitman W."/>
        </authorList>
    </citation>
    <scope>NUCLEOTIDE SEQUENCE</scope>
    <source>
        <strain evidence="2">16F</strain>
    </source>
</reference>
<organism evidence="2 3">
    <name type="scientific">Frigoriflavimonas asaccharolytica</name>
    <dbReference type="NCBI Taxonomy" id="2735899"/>
    <lineage>
        <taxon>Bacteria</taxon>
        <taxon>Pseudomonadati</taxon>
        <taxon>Bacteroidota</taxon>
        <taxon>Flavobacteriia</taxon>
        <taxon>Flavobacteriales</taxon>
        <taxon>Weeksellaceae</taxon>
        <taxon>Frigoriflavimonas</taxon>
    </lineage>
</organism>
<comment type="caution">
    <text evidence="2">The sequence shown here is derived from an EMBL/GenBank/DDBJ whole genome shotgun (WGS) entry which is preliminary data.</text>
</comment>
<dbReference type="EMBL" id="JABSNO010000041">
    <property type="protein sequence ID" value="NRS94072.1"/>
    <property type="molecule type" value="Genomic_DNA"/>
</dbReference>
<dbReference type="Gene3D" id="1.10.530.10">
    <property type="match status" value="1"/>
</dbReference>
<proteinExistence type="predicted"/>
<dbReference type="RefSeq" id="WP_173780603.1">
    <property type="nucleotide sequence ID" value="NZ_JABSNO010000041.1"/>
</dbReference>
<evidence type="ECO:0000256" key="1">
    <source>
        <dbReference type="SAM" id="MobiDB-lite"/>
    </source>
</evidence>
<sequence length="901" mass="102011">MINGTQNPVVGNDEIYQYSDSLDIFNSSNATYVWNIWKKKQGKWVNITAKPPKMGQKVSFKFGEKVIGEEFKLEVFKAIPKFGSDDFDAKLVGEIIVIPASSKIAKITKVVLFNNGAKDPNKATYKDYLTARAYCITMFNKEVEFQLWEDDAEGKGHNPQINKNNKLPQKFIARVNEKGIAETKISLLSNEKVLKGIADKYLSAGDKNEGANHEYYVTATYEGRIQGASQVNVNVKNPGTQPKKDSAIFPGTSNKPPKSDKEGKVTHAYFIDSKGNPTQRIKVGDSVRIRVKTVNMIKEDIQYIVWEKDTIDALDDRIFTSPKMKIIDDISDTPALIITQEKYNKGIDANWNYSADSDKDQQQYYIEIIPLNTKAKSVSFGIDDEDKRTKVDNVRSTAVVKPKAQTTTKNCGEKFCIKIGSPNSELIREINIRLAGFGGNVPTDEFTNNSEKMVKQFQRDYMKIPETGKVCGNVLKAIDDFCNKYTEQINDYKCPCQNPNNSGEKDKAAKVDRCPEGWGKGLYSEQYLKVNITEPHRKYEYPGMHRSTLWAVSAMKFYLDFTKSVYSKYDVNRGYRCWADNNFHNRKSTNHFGKAADIRFNKNGKRTKLASDANQIRTDIFNKYLNAKWWGNPNMFALEKESDGAVTYVHVDCRDFALEYHENKFFVKTQNAVIGKSIVQLANDLGFNDMCLCGGGNSARLKKVDSKKNKFKWAHSEFGNLLAKEESGDNYNICNKTKGGYKQIKDLKIVEMTIKDIQTKQKDRDVFAVGRYQLIPKTFSGAINSLSLDLSAFLDEEMQDKIFDEYLIKIKRPKIIAYLEGEGSIEDAMYASAQEWASVGVEKGKKISDKVVKDKKGKELSRTKRTAIGGESYYANDGFNKSHITPEEIKNALKNSKNANE</sequence>
<accession>A0A8J8GDY8</accession>
<feature type="region of interest" description="Disordered" evidence="1">
    <location>
        <begin position="236"/>
        <end position="263"/>
    </location>
</feature>
<evidence type="ECO:0000313" key="2">
    <source>
        <dbReference type="EMBL" id="NRS94072.1"/>
    </source>
</evidence>
<dbReference type="Proteomes" id="UP000610746">
    <property type="component" value="Unassembled WGS sequence"/>
</dbReference>
<gene>
    <name evidence="2" type="ORF">HNQ03_003172</name>
</gene>
<evidence type="ECO:0000313" key="3">
    <source>
        <dbReference type="Proteomes" id="UP000610746"/>
    </source>
</evidence>
<name>A0A8J8GDY8_9FLAO</name>
<dbReference type="AlphaFoldDB" id="A0A8J8GDY8"/>
<protein>
    <submittedName>
        <fullName evidence="2">Uncharacterized protein</fullName>
    </submittedName>
</protein>